<dbReference type="SUPFAM" id="SSF141523">
    <property type="entry name" value="L,D-transpeptidase catalytic domain-like"/>
    <property type="match status" value="1"/>
</dbReference>
<dbReference type="InterPro" id="IPR005490">
    <property type="entry name" value="LD_TPept_cat_dom"/>
</dbReference>
<keyword evidence="5 7" id="KW-0573">Peptidoglycan synthesis</keyword>
<dbReference type="STRING" id="595536.GCA_000178815_01691"/>
<evidence type="ECO:0000256" key="9">
    <source>
        <dbReference type="SAM" id="SignalP"/>
    </source>
</evidence>
<evidence type="ECO:0000256" key="3">
    <source>
        <dbReference type="ARBA" id="ARBA00022679"/>
    </source>
</evidence>
<dbReference type="AlphaFoldDB" id="A0A2D2D625"/>
<evidence type="ECO:0000256" key="6">
    <source>
        <dbReference type="ARBA" id="ARBA00023316"/>
    </source>
</evidence>
<evidence type="ECO:0000256" key="7">
    <source>
        <dbReference type="PROSITE-ProRule" id="PRU01373"/>
    </source>
</evidence>
<dbReference type="SUPFAM" id="SSF47090">
    <property type="entry name" value="PGBD-like"/>
    <property type="match status" value="1"/>
</dbReference>
<dbReference type="PANTHER" id="PTHR41533">
    <property type="entry name" value="L,D-TRANSPEPTIDASE HI_1667-RELATED"/>
    <property type="match status" value="1"/>
</dbReference>
<dbReference type="GO" id="GO:0004180">
    <property type="term" value="F:carboxypeptidase activity"/>
    <property type="evidence" value="ECO:0007669"/>
    <property type="project" value="UniProtKB-ARBA"/>
</dbReference>
<evidence type="ECO:0000256" key="4">
    <source>
        <dbReference type="ARBA" id="ARBA00022960"/>
    </source>
</evidence>
<dbReference type="Proteomes" id="UP000230709">
    <property type="component" value="Chromosome"/>
</dbReference>
<feature type="compositionally biased region" description="Low complexity" evidence="8">
    <location>
        <begin position="412"/>
        <end position="429"/>
    </location>
</feature>
<keyword evidence="6 7" id="KW-0961">Cell wall biogenesis/degradation</keyword>
<dbReference type="PANTHER" id="PTHR41533:SF1">
    <property type="entry name" value="L,D-TRANSPEPTIDASE YCBB-RELATED"/>
    <property type="match status" value="1"/>
</dbReference>
<dbReference type="Pfam" id="PF03734">
    <property type="entry name" value="YkuD"/>
    <property type="match status" value="1"/>
</dbReference>
<keyword evidence="4 7" id="KW-0133">Cell shape</keyword>
<dbReference type="GO" id="GO:0009252">
    <property type="term" value="P:peptidoglycan biosynthetic process"/>
    <property type="evidence" value="ECO:0007669"/>
    <property type="project" value="UniProtKB-UniPathway"/>
</dbReference>
<name>A0A2D2D625_METT3</name>
<evidence type="ECO:0000313" key="11">
    <source>
        <dbReference type="EMBL" id="ATQ70458.1"/>
    </source>
</evidence>
<keyword evidence="3" id="KW-0808">Transferase</keyword>
<dbReference type="GO" id="GO:0008360">
    <property type="term" value="P:regulation of cell shape"/>
    <property type="evidence" value="ECO:0007669"/>
    <property type="project" value="UniProtKB-UniRule"/>
</dbReference>
<gene>
    <name evidence="11" type="ORF">CQW49_17440</name>
</gene>
<dbReference type="Pfam" id="PF01471">
    <property type="entry name" value="PG_binding_1"/>
    <property type="match status" value="1"/>
</dbReference>
<dbReference type="InterPro" id="IPR052905">
    <property type="entry name" value="LD-transpeptidase_YkuD-like"/>
</dbReference>
<feature type="active site" description="Proton donor/acceptor" evidence="7">
    <location>
        <position position="314"/>
    </location>
</feature>
<feature type="chain" id="PRO_5013850771" evidence="9">
    <location>
        <begin position="29"/>
        <end position="443"/>
    </location>
</feature>
<accession>A0A2D2D625</accession>
<organism evidence="11 12">
    <name type="scientific">Methylosinus trichosporium (strain ATCC 35070 / NCIMB 11131 / UNIQEM 75 / OB3b)</name>
    <dbReference type="NCBI Taxonomy" id="595536"/>
    <lineage>
        <taxon>Bacteria</taxon>
        <taxon>Pseudomonadati</taxon>
        <taxon>Pseudomonadota</taxon>
        <taxon>Alphaproteobacteria</taxon>
        <taxon>Hyphomicrobiales</taxon>
        <taxon>Methylocystaceae</taxon>
        <taxon>Methylosinus</taxon>
    </lineage>
</organism>
<feature type="signal peptide" evidence="9">
    <location>
        <begin position="1"/>
        <end position="28"/>
    </location>
</feature>
<keyword evidence="9" id="KW-0732">Signal</keyword>
<dbReference type="InterPro" id="IPR036365">
    <property type="entry name" value="PGBD-like_sf"/>
</dbReference>
<dbReference type="InterPro" id="IPR036366">
    <property type="entry name" value="PGBDSf"/>
</dbReference>
<evidence type="ECO:0000256" key="8">
    <source>
        <dbReference type="SAM" id="MobiDB-lite"/>
    </source>
</evidence>
<dbReference type="KEGG" id="mtw:CQW49_17440"/>
<dbReference type="RefSeq" id="WP_003608366.1">
    <property type="nucleotide sequence ID" value="NZ_ADVE02000001.1"/>
</dbReference>
<dbReference type="PROSITE" id="PS52029">
    <property type="entry name" value="LD_TPASE"/>
    <property type="match status" value="1"/>
</dbReference>
<dbReference type="CDD" id="cd16913">
    <property type="entry name" value="YkuD_like"/>
    <property type="match status" value="1"/>
</dbReference>
<dbReference type="GO" id="GO:0016740">
    <property type="term" value="F:transferase activity"/>
    <property type="evidence" value="ECO:0007669"/>
    <property type="project" value="UniProtKB-KW"/>
</dbReference>
<dbReference type="EMBL" id="CP023737">
    <property type="protein sequence ID" value="ATQ70458.1"/>
    <property type="molecule type" value="Genomic_DNA"/>
</dbReference>
<evidence type="ECO:0000256" key="2">
    <source>
        <dbReference type="ARBA" id="ARBA00005992"/>
    </source>
</evidence>
<sequence>MRRFSSSAFAPLRASILAASLVSPAALAAGDGYGGQAEWAQRYDADPRLTVSRSTTPILSTQTVAATEAAIQQMQDIVARGGWPMVPAGQQLKLGSNSPAVSILRRRLMISGDIGQDAGASPIFDSYVEAAVRRFQARHGVNATGVVAQQTFVAMNVPAEARMRQLETNLIRLRSFSRDLGNRYVTANIPAASVETVENGYVVTHHIAGVGKIDRQSPVMQTKAIQINFNPFWTVPASVIRKDLIPKMQADPNYLTANHIRVYNKDGMELAPEQINWNSLDAMNYKFRQDIGGDFNSLGVVRIDIANPYGVYMHDTPAKGIFGDDFRFVSSGCIRLQNVRDYVAWLLKETPGWDRDHIDEVIRSGERVDVRITPAVPVYWVYVTAWAAPDGLIQFRDDIYQRDGLGLASAVSAPQPTAAATPIPQRQTARSAQPYPVFGEEEN</sequence>
<keyword evidence="12" id="KW-1185">Reference proteome</keyword>
<evidence type="ECO:0000313" key="12">
    <source>
        <dbReference type="Proteomes" id="UP000230709"/>
    </source>
</evidence>
<comment type="similarity">
    <text evidence="2">Belongs to the YkuD family.</text>
</comment>
<dbReference type="Gene3D" id="1.10.101.10">
    <property type="entry name" value="PGBD-like superfamily/PGBD"/>
    <property type="match status" value="1"/>
</dbReference>
<dbReference type="Gene3D" id="2.40.440.10">
    <property type="entry name" value="L,D-transpeptidase catalytic domain-like"/>
    <property type="match status" value="1"/>
</dbReference>
<feature type="region of interest" description="Disordered" evidence="8">
    <location>
        <begin position="412"/>
        <end position="443"/>
    </location>
</feature>
<evidence type="ECO:0000259" key="10">
    <source>
        <dbReference type="PROSITE" id="PS52029"/>
    </source>
</evidence>
<dbReference type="GO" id="GO:0071555">
    <property type="term" value="P:cell wall organization"/>
    <property type="evidence" value="ECO:0007669"/>
    <property type="project" value="UniProtKB-UniRule"/>
</dbReference>
<feature type="domain" description="L,D-TPase catalytic" evidence="10">
    <location>
        <begin position="183"/>
        <end position="371"/>
    </location>
</feature>
<reference evidence="12" key="1">
    <citation type="submission" date="2017-10" db="EMBL/GenBank/DDBJ databases">
        <title>Completed PacBio SMRT sequence of Methylosinus trichosporium OB3b reveals presence of a third large plasmid.</title>
        <authorList>
            <person name="Charles T.C."/>
            <person name="Lynch M.D.J."/>
            <person name="Heil J.R."/>
            <person name="Cheng J."/>
        </authorList>
    </citation>
    <scope>NUCLEOTIDE SEQUENCE [LARGE SCALE GENOMIC DNA]</scope>
    <source>
        <strain evidence="12">OB3b</strain>
    </source>
</reference>
<feature type="active site" description="Nucleophile" evidence="7">
    <location>
        <position position="333"/>
    </location>
</feature>
<evidence type="ECO:0000256" key="5">
    <source>
        <dbReference type="ARBA" id="ARBA00022984"/>
    </source>
</evidence>
<evidence type="ECO:0000256" key="1">
    <source>
        <dbReference type="ARBA" id="ARBA00004752"/>
    </source>
</evidence>
<protein>
    <submittedName>
        <fullName evidence="11">Murein L,D-transpeptidase</fullName>
    </submittedName>
</protein>
<dbReference type="InterPro" id="IPR002477">
    <property type="entry name" value="Peptidoglycan-bd-like"/>
</dbReference>
<proteinExistence type="inferred from homology"/>
<comment type="pathway">
    <text evidence="1 7">Cell wall biogenesis; peptidoglycan biosynthesis.</text>
</comment>
<dbReference type="UniPathway" id="UPA00219"/>
<dbReference type="InterPro" id="IPR038063">
    <property type="entry name" value="Transpep_catalytic_dom"/>
</dbReference>